<keyword evidence="1" id="KW-1133">Transmembrane helix</keyword>
<dbReference type="RefSeq" id="WP_215627912.1">
    <property type="nucleotide sequence ID" value="NZ_CP067089.2"/>
</dbReference>
<protein>
    <submittedName>
        <fullName evidence="3">CPBP family intramembrane metalloprotease</fullName>
    </submittedName>
</protein>
<evidence type="ECO:0000259" key="2">
    <source>
        <dbReference type="Pfam" id="PF02517"/>
    </source>
</evidence>
<feature type="transmembrane region" description="Helical" evidence="1">
    <location>
        <begin position="214"/>
        <end position="231"/>
    </location>
</feature>
<dbReference type="Pfam" id="PF02517">
    <property type="entry name" value="Rce1-like"/>
    <property type="match status" value="1"/>
</dbReference>
<dbReference type="KEGG" id="bhc:JFL75_06740"/>
<name>A0A7T8BBI6_9SPIR</name>
<feature type="transmembrane region" description="Helical" evidence="1">
    <location>
        <begin position="51"/>
        <end position="78"/>
    </location>
</feature>
<feature type="transmembrane region" description="Helical" evidence="1">
    <location>
        <begin position="131"/>
        <end position="151"/>
    </location>
</feature>
<keyword evidence="3" id="KW-0482">Metalloprotease</keyword>
<dbReference type="Proteomes" id="UP000595917">
    <property type="component" value="Chromosome"/>
</dbReference>
<dbReference type="EMBL" id="CP067089">
    <property type="protein sequence ID" value="QQO10607.1"/>
    <property type="molecule type" value="Genomic_DNA"/>
</dbReference>
<evidence type="ECO:0000313" key="3">
    <source>
        <dbReference type="EMBL" id="QQO10607.1"/>
    </source>
</evidence>
<feature type="transmembrane region" description="Helical" evidence="1">
    <location>
        <begin position="12"/>
        <end position="31"/>
    </location>
</feature>
<proteinExistence type="predicted"/>
<sequence>MRNEKAVILLKCLLIVFIMVVPNLFSSAYALQNNYQDLLAFELNGYSALSWLIMAVQVSFPVLLLIFISGESFAFYGFTKIKLKEFIFSLLRLVALFLVFLFIIGLISNVIESISGKEADADVMENQFKIGGSNVVMILLNIVPIILMAFTEELCFRSYLFLNLRKIIKNEWVCIIICNVLFSIYHIYQGIASTILVFFIGLVFSMEFRKHKNIYTITTIHAFWNIIMFSLY</sequence>
<evidence type="ECO:0000256" key="1">
    <source>
        <dbReference type="SAM" id="Phobius"/>
    </source>
</evidence>
<feature type="transmembrane region" description="Helical" evidence="1">
    <location>
        <begin position="90"/>
        <end position="111"/>
    </location>
</feature>
<dbReference type="AlphaFoldDB" id="A0A7T8BBI6"/>
<dbReference type="GO" id="GO:0008237">
    <property type="term" value="F:metallopeptidase activity"/>
    <property type="evidence" value="ECO:0007669"/>
    <property type="project" value="UniProtKB-KW"/>
</dbReference>
<keyword evidence="1" id="KW-0472">Membrane</keyword>
<organism evidence="3 4">
    <name type="scientific">Breznakiella homolactica</name>
    <dbReference type="NCBI Taxonomy" id="2798577"/>
    <lineage>
        <taxon>Bacteria</taxon>
        <taxon>Pseudomonadati</taxon>
        <taxon>Spirochaetota</taxon>
        <taxon>Spirochaetia</taxon>
        <taxon>Spirochaetales</taxon>
        <taxon>Breznakiellaceae</taxon>
        <taxon>Breznakiella</taxon>
    </lineage>
</organism>
<keyword evidence="1" id="KW-0812">Transmembrane</keyword>
<accession>A0A7T8BBI6</accession>
<keyword evidence="3" id="KW-0645">Protease</keyword>
<reference evidence="3" key="1">
    <citation type="submission" date="2021-01" db="EMBL/GenBank/DDBJ databases">
        <title>Description of Breznakiella homolactica.</title>
        <authorList>
            <person name="Song Y."/>
            <person name="Brune A."/>
        </authorList>
    </citation>
    <scope>NUCLEOTIDE SEQUENCE</scope>
    <source>
        <strain evidence="3">RmG30</strain>
    </source>
</reference>
<feature type="transmembrane region" description="Helical" evidence="1">
    <location>
        <begin position="172"/>
        <end position="202"/>
    </location>
</feature>
<keyword evidence="4" id="KW-1185">Reference proteome</keyword>
<gene>
    <name evidence="3" type="ORF">JFL75_06740</name>
</gene>
<dbReference type="GO" id="GO:0080120">
    <property type="term" value="P:CAAX-box protein maturation"/>
    <property type="evidence" value="ECO:0007669"/>
    <property type="project" value="UniProtKB-ARBA"/>
</dbReference>
<feature type="domain" description="CAAX prenyl protease 2/Lysostaphin resistance protein A-like" evidence="2">
    <location>
        <begin position="138"/>
        <end position="227"/>
    </location>
</feature>
<dbReference type="GO" id="GO:0004175">
    <property type="term" value="F:endopeptidase activity"/>
    <property type="evidence" value="ECO:0007669"/>
    <property type="project" value="UniProtKB-ARBA"/>
</dbReference>
<evidence type="ECO:0000313" key="4">
    <source>
        <dbReference type="Proteomes" id="UP000595917"/>
    </source>
</evidence>
<dbReference type="InterPro" id="IPR003675">
    <property type="entry name" value="Rce1/LyrA-like_dom"/>
</dbReference>
<keyword evidence="3" id="KW-0378">Hydrolase</keyword>